<feature type="domain" description="HTH deoR-type" evidence="3">
    <location>
        <begin position="6"/>
        <end position="49"/>
    </location>
</feature>
<keyword evidence="7" id="KW-1185">Reference proteome</keyword>
<keyword evidence="1" id="KW-0805">Transcription regulation</keyword>
<sequence>MNKVRRQTELIKLIAKEPWQHTQKGLAERFLTSEATVKRDLVELAQKEYIFAENDEQELFLQSPGWCELTPLKEATLRQMEILELLQRFKAGLTVAKIEKLIHSGADGETGEKTVERMVKDLVFKGFVTRQGNVYCLNPTWILPPLQLNEREKQVFYEALKLTKALSPLPEVIPALEAKLNISLPPHEEIETVLVQGRTPSHNMRRIHICNALVQAARSHQVIKILYRREGEETVQEVRVYPLGIVYYWVLDKWYLATKTKNGMRTYVIDQILHLDQEEEHFEGNSDFDLKTYYGSSWGIYRCATPTEVKIRFYRTYSTLQRVREELQGRVSCQLEEDEEGLILTDRVDGIAEIAVWLRGFGSSAQVLEPPELRERMREEWARMYELYGKEGQHDFSGTR</sequence>
<protein>
    <submittedName>
        <fullName evidence="6">Transcriptional regulator</fullName>
    </submittedName>
</protein>
<proteinExistence type="predicted"/>
<evidence type="ECO:0000259" key="4">
    <source>
        <dbReference type="Pfam" id="PF13280"/>
    </source>
</evidence>
<dbReference type="HOGENOM" id="CLU_051813_0_0_9"/>
<keyword evidence="2" id="KW-0804">Transcription</keyword>
<dbReference type="InterPro" id="IPR051534">
    <property type="entry name" value="CBASS_pafABC_assoc_protein"/>
</dbReference>
<name>W0E6A5_9FIRM</name>
<feature type="domain" description="WCX" evidence="5">
    <location>
        <begin position="306"/>
        <end position="384"/>
    </location>
</feature>
<dbReference type="InterPro" id="IPR057727">
    <property type="entry name" value="WCX_dom"/>
</dbReference>
<dbReference type="AlphaFoldDB" id="W0E6A5"/>
<dbReference type="GO" id="GO:0003700">
    <property type="term" value="F:DNA-binding transcription factor activity"/>
    <property type="evidence" value="ECO:0007669"/>
    <property type="project" value="InterPro"/>
</dbReference>
<dbReference type="PROSITE" id="PS52050">
    <property type="entry name" value="WYL"/>
    <property type="match status" value="1"/>
</dbReference>
<dbReference type="STRING" id="871968.DESME_04530"/>
<dbReference type="InterPro" id="IPR001034">
    <property type="entry name" value="DeoR_HTH"/>
</dbReference>
<dbReference type="KEGG" id="dmt:DESME_04530"/>
<evidence type="ECO:0000256" key="1">
    <source>
        <dbReference type="ARBA" id="ARBA00023015"/>
    </source>
</evidence>
<feature type="domain" description="WYL" evidence="4">
    <location>
        <begin position="209"/>
        <end position="275"/>
    </location>
</feature>
<dbReference type="OrthoDB" id="9767131at2"/>
<dbReference type="InterPro" id="IPR026881">
    <property type="entry name" value="WYL_dom"/>
</dbReference>
<dbReference type="Pfam" id="PF25583">
    <property type="entry name" value="WCX"/>
    <property type="match status" value="1"/>
</dbReference>
<organism evidence="6 7">
    <name type="scientific">Desulfitobacterium metallireducens DSM 15288</name>
    <dbReference type="NCBI Taxonomy" id="871968"/>
    <lineage>
        <taxon>Bacteria</taxon>
        <taxon>Bacillati</taxon>
        <taxon>Bacillota</taxon>
        <taxon>Clostridia</taxon>
        <taxon>Eubacteriales</taxon>
        <taxon>Desulfitobacteriaceae</taxon>
        <taxon>Desulfitobacterium</taxon>
    </lineage>
</organism>
<gene>
    <name evidence="6" type="ORF">DESME_04530</name>
</gene>
<evidence type="ECO:0000259" key="5">
    <source>
        <dbReference type="Pfam" id="PF25583"/>
    </source>
</evidence>
<dbReference type="PANTHER" id="PTHR34580">
    <property type="match status" value="1"/>
</dbReference>
<reference evidence="6 7" key="1">
    <citation type="submission" date="2013-12" db="EMBL/GenBank/DDBJ databases">
        <authorList>
            <consortium name="DOE Joint Genome Institute"/>
            <person name="Smidt H."/>
            <person name="Huntemann M."/>
            <person name="Han J."/>
            <person name="Chen A."/>
            <person name="Kyrpides N."/>
            <person name="Mavromatis K."/>
            <person name="Markowitz V."/>
            <person name="Palaniappan K."/>
            <person name="Ivanova N."/>
            <person name="Schaumberg A."/>
            <person name="Pati A."/>
            <person name="Liolios K."/>
            <person name="Nordberg H.P."/>
            <person name="Cantor M.N."/>
            <person name="Hua S.X."/>
            <person name="Woyke T."/>
        </authorList>
    </citation>
    <scope>NUCLEOTIDE SEQUENCE [LARGE SCALE GENOMIC DNA]</scope>
    <source>
        <strain evidence="7">DSM 15288</strain>
    </source>
</reference>
<evidence type="ECO:0000256" key="2">
    <source>
        <dbReference type="ARBA" id="ARBA00023163"/>
    </source>
</evidence>
<dbReference type="PANTHER" id="PTHR34580:SF3">
    <property type="entry name" value="PROTEIN PAFB"/>
    <property type="match status" value="1"/>
</dbReference>
<evidence type="ECO:0000313" key="6">
    <source>
        <dbReference type="EMBL" id="AHF06405.1"/>
    </source>
</evidence>
<dbReference type="RefSeq" id="WP_006715080.1">
    <property type="nucleotide sequence ID" value="NZ_CP007032.1"/>
</dbReference>
<evidence type="ECO:0000259" key="3">
    <source>
        <dbReference type="Pfam" id="PF08220"/>
    </source>
</evidence>
<dbReference type="Proteomes" id="UP000010847">
    <property type="component" value="Chromosome"/>
</dbReference>
<dbReference type="Pfam" id="PF08220">
    <property type="entry name" value="HTH_DeoR"/>
    <property type="match status" value="1"/>
</dbReference>
<dbReference type="EMBL" id="CP007032">
    <property type="protein sequence ID" value="AHF06405.1"/>
    <property type="molecule type" value="Genomic_DNA"/>
</dbReference>
<evidence type="ECO:0000313" key="7">
    <source>
        <dbReference type="Proteomes" id="UP000010847"/>
    </source>
</evidence>
<dbReference type="Pfam" id="PF13280">
    <property type="entry name" value="WYL"/>
    <property type="match status" value="1"/>
</dbReference>
<accession>W0E6A5</accession>
<dbReference type="eggNOG" id="COG2378">
    <property type="taxonomic scope" value="Bacteria"/>
</dbReference>